<proteinExistence type="predicted"/>
<feature type="domain" description="Mutator-like transposase" evidence="1">
    <location>
        <begin position="135"/>
        <end position="235"/>
    </location>
</feature>
<evidence type="ECO:0000259" key="1">
    <source>
        <dbReference type="Pfam" id="PF20700"/>
    </source>
</evidence>
<dbReference type="OrthoDB" id="6429571at2759"/>
<dbReference type="AlphaFoldDB" id="A0A4Y2GJ16"/>
<comment type="caution">
    <text evidence="2">The sequence shown here is derived from an EMBL/GenBank/DDBJ whole genome shotgun (WGS) entry which is preliminary data.</text>
</comment>
<organism evidence="2 3">
    <name type="scientific">Araneus ventricosus</name>
    <name type="common">Orbweaver spider</name>
    <name type="synonym">Epeira ventricosa</name>
    <dbReference type="NCBI Taxonomy" id="182803"/>
    <lineage>
        <taxon>Eukaryota</taxon>
        <taxon>Metazoa</taxon>
        <taxon>Ecdysozoa</taxon>
        <taxon>Arthropoda</taxon>
        <taxon>Chelicerata</taxon>
        <taxon>Arachnida</taxon>
        <taxon>Araneae</taxon>
        <taxon>Araneomorphae</taxon>
        <taxon>Entelegynae</taxon>
        <taxon>Araneoidea</taxon>
        <taxon>Araneidae</taxon>
        <taxon>Araneus</taxon>
    </lineage>
</organism>
<evidence type="ECO:0000313" key="3">
    <source>
        <dbReference type="Proteomes" id="UP000499080"/>
    </source>
</evidence>
<evidence type="ECO:0000313" key="2">
    <source>
        <dbReference type="EMBL" id="GBM53832.1"/>
    </source>
</evidence>
<dbReference type="InterPro" id="IPR049012">
    <property type="entry name" value="Mutator_transp_dom"/>
</dbReference>
<protein>
    <recommendedName>
        <fullName evidence="1">Mutator-like transposase domain-containing protein</fullName>
    </recommendedName>
</protein>
<name>A0A4Y2GJ16_ARAVE</name>
<feature type="domain" description="Mutator-like transposase" evidence="1">
    <location>
        <begin position="30"/>
        <end position="99"/>
    </location>
</feature>
<reference evidence="2 3" key="1">
    <citation type="journal article" date="2019" name="Sci. Rep.">
        <title>Orb-weaving spider Araneus ventricosus genome elucidates the spidroin gene catalogue.</title>
        <authorList>
            <person name="Kono N."/>
            <person name="Nakamura H."/>
            <person name="Ohtoshi R."/>
            <person name="Moran D.A.P."/>
            <person name="Shinohara A."/>
            <person name="Yoshida Y."/>
            <person name="Fujiwara M."/>
            <person name="Mori M."/>
            <person name="Tomita M."/>
            <person name="Arakawa K."/>
        </authorList>
    </citation>
    <scope>NUCLEOTIDE SEQUENCE [LARGE SCALE GENOMIC DNA]</scope>
</reference>
<keyword evidence="3" id="KW-1185">Reference proteome</keyword>
<sequence>MDTVSRRYRKLNFRPSKRKRSCASNISKRWEKDKVENSNISVCAENCVSNEVSCNGPWQKRGHTSLYGIGIVVDILTGLVIDYEIFSKYCPECTTAKRDLEGIKPTSQNAVKTMWDHQMRWKLKLQKCYGRDRLKTVKISKEECLNHVAKRLRTGLRNKVKEWRNKGVTIGSRNEGSLKESIILRFTNFYREAVKDNVHDVQKMKTAIFASLFHTSSTDKAPKHNKCPTVLTSRCLCQRTLANNESQNLIRKRTKKLSEQVMEKILPVHQRIANNKLLAKCFGEKNVNKRIPSVIWNICPKETFVSKTRLELAVVSAIGEFNFGC</sequence>
<dbReference type="Pfam" id="PF20700">
    <property type="entry name" value="Mutator"/>
    <property type="match status" value="2"/>
</dbReference>
<dbReference type="Proteomes" id="UP000499080">
    <property type="component" value="Unassembled WGS sequence"/>
</dbReference>
<accession>A0A4Y2GJ16</accession>
<dbReference type="EMBL" id="BGPR01001434">
    <property type="protein sequence ID" value="GBM53832.1"/>
    <property type="molecule type" value="Genomic_DNA"/>
</dbReference>
<gene>
    <name evidence="2" type="ORF">AVEN_24107_1</name>
</gene>